<dbReference type="GO" id="GO:0046872">
    <property type="term" value="F:metal ion binding"/>
    <property type="evidence" value="ECO:0007669"/>
    <property type="project" value="UniProtKB-KW"/>
</dbReference>
<dbReference type="AlphaFoldDB" id="A0A3B0WRX7"/>
<dbReference type="GO" id="GO:0015035">
    <property type="term" value="F:protein-disulfide reductase activity"/>
    <property type="evidence" value="ECO:0007669"/>
    <property type="project" value="InterPro"/>
</dbReference>
<evidence type="ECO:0000256" key="1">
    <source>
        <dbReference type="ARBA" id="ARBA00022448"/>
    </source>
</evidence>
<dbReference type="InterPro" id="IPR036249">
    <property type="entry name" value="Thioredoxin-like_sf"/>
</dbReference>
<dbReference type="SUPFAM" id="SSF52833">
    <property type="entry name" value="Thioredoxin-like"/>
    <property type="match status" value="1"/>
</dbReference>
<dbReference type="NCBIfam" id="TIGR01068">
    <property type="entry name" value="thioredoxin"/>
    <property type="match status" value="1"/>
</dbReference>
<keyword evidence="5" id="KW-0676">Redox-active center</keyword>
<evidence type="ECO:0000256" key="4">
    <source>
        <dbReference type="ARBA" id="ARBA00023157"/>
    </source>
</evidence>
<organism evidence="7">
    <name type="scientific">hydrothermal vent metagenome</name>
    <dbReference type="NCBI Taxonomy" id="652676"/>
    <lineage>
        <taxon>unclassified sequences</taxon>
        <taxon>metagenomes</taxon>
        <taxon>ecological metagenomes</taxon>
    </lineage>
</organism>
<accession>A0A3B0WRX7</accession>
<dbReference type="PANTHER" id="PTHR45663">
    <property type="entry name" value="GEO12009P1"/>
    <property type="match status" value="1"/>
</dbReference>
<evidence type="ECO:0000256" key="2">
    <source>
        <dbReference type="ARBA" id="ARBA00022723"/>
    </source>
</evidence>
<sequence>MSNVKHIVCPACNATNRIPTTKLSDEPSCGKCYGALFTGQPVELNATNFQQHVNRNDVPVVVDFWAPWCGPCKSMAPAFEQVSAELSPEVRLAKLNTEEEQTIAGHLNIRSIPTMVLFKNGREVTRKMGAMSAADIRSWVKNNI</sequence>
<evidence type="ECO:0000256" key="5">
    <source>
        <dbReference type="ARBA" id="ARBA00023284"/>
    </source>
</evidence>
<proteinExistence type="predicted"/>
<feature type="domain" description="Thioredoxin" evidence="6">
    <location>
        <begin position="12"/>
        <end position="144"/>
    </location>
</feature>
<keyword evidence="1" id="KW-0813">Transport</keyword>
<dbReference type="NCBIfam" id="NF008229">
    <property type="entry name" value="PRK10996.1"/>
    <property type="match status" value="1"/>
</dbReference>
<reference evidence="7" key="1">
    <citation type="submission" date="2018-06" db="EMBL/GenBank/DDBJ databases">
        <authorList>
            <person name="Zhirakovskaya E."/>
        </authorList>
    </citation>
    <scope>NUCLEOTIDE SEQUENCE</scope>
</reference>
<evidence type="ECO:0000259" key="6">
    <source>
        <dbReference type="PROSITE" id="PS51352"/>
    </source>
</evidence>
<dbReference type="PANTHER" id="PTHR45663:SF11">
    <property type="entry name" value="GEO12009P1"/>
    <property type="match status" value="1"/>
</dbReference>
<dbReference type="CDD" id="cd02947">
    <property type="entry name" value="TRX_family"/>
    <property type="match status" value="1"/>
</dbReference>
<dbReference type="PRINTS" id="PR00421">
    <property type="entry name" value="THIOREDOXIN"/>
</dbReference>
<dbReference type="InterPro" id="IPR049299">
    <property type="entry name" value="Thio2_N"/>
</dbReference>
<dbReference type="Gene3D" id="2.30.30.380">
    <property type="entry name" value="Zn-finger domain of Sec23/24"/>
    <property type="match status" value="1"/>
</dbReference>
<dbReference type="PROSITE" id="PS00194">
    <property type="entry name" value="THIOREDOXIN_1"/>
    <property type="match status" value="1"/>
</dbReference>
<dbReference type="GO" id="GO:0045454">
    <property type="term" value="P:cell redox homeostasis"/>
    <property type="evidence" value="ECO:0007669"/>
    <property type="project" value="TreeGrafter"/>
</dbReference>
<keyword evidence="2" id="KW-0479">Metal-binding</keyword>
<evidence type="ECO:0000313" key="7">
    <source>
        <dbReference type="EMBL" id="VAW55223.1"/>
    </source>
</evidence>
<dbReference type="InterPro" id="IPR005746">
    <property type="entry name" value="Thioredoxin"/>
</dbReference>
<name>A0A3B0WRX7_9ZZZZ</name>
<dbReference type="Pfam" id="PF21352">
    <property type="entry name" value="Zn_ribbon_Thio2"/>
    <property type="match status" value="1"/>
</dbReference>
<dbReference type="EMBL" id="UOFE01000047">
    <property type="protein sequence ID" value="VAW55223.1"/>
    <property type="molecule type" value="Genomic_DNA"/>
</dbReference>
<dbReference type="Pfam" id="PF00085">
    <property type="entry name" value="Thioredoxin"/>
    <property type="match status" value="1"/>
</dbReference>
<keyword evidence="3" id="KW-0249">Electron transport</keyword>
<keyword evidence="4" id="KW-1015">Disulfide bond</keyword>
<dbReference type="InterPro" id="IPR017937">
    <property type="entry name" value="Thioredoxin_CS"/>
</dbReference>
<dbReference type="InterPro" id="IPR013766">
    <property type="entry name" value="Thioredoxin_domain"/>
</dbReference>
<protein>
    <submittedName>
        <fullName evidence="7">Thioredoxin</fullName>
    </submittedName>
</protein>
<dbReference type="GO" id="GO:0005829">
    <property type="term" value="C:cytosol"/>
    <property type="evidence" value="ECO:0007669"/>
    <property type="project" value="TreeGrafter"/>
</dbReference>
<dbReference type="FunFam" id="3.40.30.10:FF:000001">
    <property type="entry name" value="Thioredoxin"/>
    <property type="match status" value="1"/>
</dbReference>
<gene>
    <name evidence="7" type="ORF">MNBD_GAMMA05-1745</name>
</gene>
<evidence type="ECO:0000256" key="3">
    <source>
        <dbReference type="ARBA" id="ARBA00022982"/>
    </source>
</evidence>
<dbReference type="PROSITE" id="PS51352">
    <property type="entry name" value="THIOREDOXIN_2"/>
    <property type="match status" value="1"/>
</dbReference>
<dbReference type="Gene3D" id="3.40.30.10">
    <property type="entry name" value="Glutaredoxin"/>
    <property type="match status" value="1"/>
</dbReference>